<keyword evidence="5" id="KW-0472">Membrane</keyword>
<feature type="signal peptide" evidence="9">
    <location>
        <begin position="1"/>
        <end position="21"/>
    </location>
</feature>
<evidence type="ECO:0000256" key="2">
    <source>
        <dbReference type="ARBA" id="ARBA00022475"/>
    </source>
</evidence>
<dbReference type="STRING" id="7739.C3YC29"/>
<proteinExistence type="predicted"/>
<dbReference type="GO" id="GO:0030548">
    <property type="term" value="F:acetylcholine receptor regulator activity"/>
    <property type="evidence" value="ECO:0007669"/>
    <property type="project" value="InterPro"/>
</dbReference>
<keyword evidence="4 9" id="KW-0732">Signal</keyword>
<evidence type="ECO:0000256" key="1">
    <source>
        <dbReference type="ARBA" id="ARBA00004609"/>
    </source>
</evidence>
<dbReference type="GO" id="GO:0005886">
    <property type="term" value="C:plasma membrane"/>
    <property type="evidence" value="ECO:0007669"/>
    <property type="project" value="UniProtKB-SubCell"/>
</dbReference>
<dbReference type="PANTHER" id="PTHR31171:SF3">
    <property type="entry name" value="LY6_PLAUR DOMAIN-CONTAINING PROTEIN 6B"/>
    <property type="match status" value="1"/>
</dbReference>
<accession>C3YC29</accession>
<dbReference type="CDD" id="cd23567">
    <property type="entry name" value="TFP_LU_ECD_LYPD6_like"/>
    <property type="match status" value="1"/>
</dbReference>
<organism>
    <name type="scientific">Branchiostoma floridae</name>
    <name type="common">Florida lancelet</name>
    <name type="synonym">Amphioxus</name>
    <dbReference type="NCBI Taxonomy" id="7739"/>
    <lineage>
        <taxon>Eukaryota</taxon>
        <taxon>Metazoa</taxon>
        <taxon>Chordata</taxon>
        <taxon>Cephalochordata</taxon>
        <taxon>Leptocardii</taxon>
        <taxon>Amphioxiformes</taxon>
        <taxon>Branchiostomatidae</taxon>
        <taxon>Branchiostoma</taxon>
    </lineage>
</organism>
<dbReference type="AlphaFoldDB" id="C3YC29"/>
<evidence type="ECO:0000256" key="4">
    <source>
        <dbReference type="ARBA" id="ARBA00022729"/>
    </source>
</evidence>
<protein>
    <submittedName>
        <fullName evidence="10">Uncharacterized protein</fullName>
    </submittedName>
</protein>
<evidence type="ECO:0000256" key="5">
    <source>
        <dbReference type="ARBA" id="ARBA00023136"/>
    </source>
</evidence>
<dbReference type="GO" id="GO:0098552">
    <property type="term" value="C:side of membrane"/>
    <property type="evidence" value="ECO:0007669"/>
    <property type="project" value="UniProtKB-KW"/>
</dbReference>
<dbReference type="InParanoid" id="C3YC29"/>
<evidence type="ECO:0000313" key="10">
    <source>
        <dbReference type="EMBL" id="EEN62204.1"/>
    </source>
</evidence>
<gene>
    <name evidence="10" type="ORF">BRAFLDRAFT_92069</name>
</gene>
<dbReference type="PANTHER" id="PTHR31171">
    <property type="entry name" value="LY6/PLAUR DOMAIN-CONTAINING PROTEIN 6"/>
    <property type="match status" value="1"/>
</dbReference>
<dbReference type="InterPro" id="IPR045860">
    <property type="entry name" value="Snake_toxin-like_sf"/>
</dbReference>
<evidence type="ECO:0000256" key="6">
    <source>
        <dbReference type="ARBA" id="ARBA00023157"/>
    </source>
</evidence>
<dbReference type="InterPro" id="IPR039457">
    <property type="entry name" value="LYPD6-like"/>
</dbReference>
<evidence type="ECO:0000256" key="7">
    <source>
        <dbReference type="ARBA" id="ARBA00023180"/>
    </source>
</evidence>
<dbReference type="SUPFAM" id="SSF57302">
    <property type="entry name" value="Snake toxin-like"/>
    <property type="match status" value="1"/>
</dbReference>
<sequence length="253" mass="27639">MESQLEMVALLLMWLVSLVSGQGAKTFDWHAAYDYPSSTPFPDSMKCWTCVDGADDNYNCNRWAPDVWCPEGTRYCHTVHHMNEVGQSIKVWKKCAAVDECSGSNVGCSNTDIPGVKKCVSCCEGHICNYDVPTNETNAVFERQTASSASYLSISEDLLGGSRLIKAPWANQILGDLITKVYRIPLESLLKAGGHMSGTAHHHLLVLKALTDMTISSPQNQFIITPITKGEQGMALIATGLSAGVLREKPRCP</sequence>
<keyword evidence="3" id="KW-0336">GPI-anchor</keyword>
<reference evidence="10" key="1">
    <citation type="journal article" date="2008" name="Nature">
        <title>The amphioxus genome and the evolution of the chordate karyotype.</title>
        <authorList>
            <consortium name="US DOE Joint Genome Institute (JGI-PGF)"/>
            <person name="Putnam N.H."/>
            <person name="Butts T."/>
            <person name="Ferrier D.E.K."/>
            <person name="Furlong R.F."/>
            <person name="Hellsten U."/>
            <person name="Kawashima T."/>
            <person name="Robinson-Rechavi M."/>
            <person name="Shoguchi E."/>
            <person name="Terry A."/>
            <person name="Yu J.-K."/>
            <person name="Benito-Gutierrez E.L."/>
            <person name="Dubchak I."/>
            <person name="Garcia-Fernandez J."/>
            <person name="Gibson-Brown J.J."/>
            <person name="Grigoriev I.V."/>
            <person name="Horton A.C."/>
            <person name="de Jong P.J."/>
            <person name="Jurka J."/>
            <person name="Kapitonov V.V."/>
            <person name="Kohara Y."/>
            <person name="Kuroki Y."/>
            <person name="Lindquist E."/>
            <person name="Lucas S."/>
            <person name="Osoegawa K."/>
            <person name="Pennacchio L.A."/>
            <person name="Salamov A.A."/>
            <person name="Satou Y."/>
            <person name="Sauka-Spengler T."/>
            <person name="Schmutz J."/>
            <person name="Shin-I T."/>
            <person name="Toyoda A."/>
            <person name="Bronner-Fraser M."/>
            <person name="Fujiyama A."/>
            <person name="Holland L.Z."/>
            <person name="Holland P.W.H."/>
            <person name="Satoh N."/>
            <person name="Rokhsar D.S."/>
        </authorList>
    </citation>
    <scope>NUCLEOTIDE SEQUENCE [LARGE SCALE GENOMIC DNA]</scope>
    <source>
        <strain evidence="10">S238N-H82</strain>
        <tissue evidence="10">Testes</tissue>
    </source>
</reference>
<comment type="subcellular location">
    <subcellularLocation>
        <location evidence="1">Cell membrane</location>
        <topology evidence="1">Lipid-anchor</topology>
        <topology evidence="1">GPI-anchor</topology>
    </subcellularLocation>
</comment>
<keyword evidence="8" id="KW-0449">Lipoprotein</keyword>
<evidence type="ECO:0000256" key="9">
    <source>
        <dbReference type="SAM" id="SignalP"/>
    </source>
</evidence>
<dbReference type="EMBL" id="GG666499">
    <property type="protein sequence ID" value="EEN62204.1"/>
    <property type="molecule type" value="Genomic_DNA"/>
</dbReference>
<dbReference type="eggNOG" id="ENOG502RYB5">
    <property type="taxonomic scope" value="Eukaryota"/>
</dbReference>
<dbReference type="Gene3D" id="2.10.60.10">
    <property type="entry name" value="CD59"/>
    <property type="match status" value="1"/>
</dbReference>
<feature type="chain" id="PRO_5002935462" evidence="9">
    <location>
        <begin position="22"/>
        <end position="253"/>
    </location>
</feature>
<evidence type="ECO:0000256" key="8">
    <source>
        <dbReference type="ARBA" id="ARBA00023288"/>
    </source>
</evidence>
<evidence type="ECO:0000256" key="3">
    <source>
        <dbReference type="ARBA" id="ARBA00022622"/>
    </source>
</evidence>
<keyword evidence="2" id="KW-1003">Cell membrane</keyword>
<keyword evidence="7" id="KW-0325">Glycoprotein</keyword>
<name>C3YC29_BRAFL</name>
<dbReference type="Pfam" id="PF16975">
    <property type="entry name" value="UPAR_LY6_2"/>
    <property type="match status" value="1"/>
</dbReference>
<keyword evidence="6" id="KW-1015">Disulfide bond</keyword>